<protein>
    <submittedName>
        <fullName evidence="6">HipA N-terminal domain protein</fullName>
    </submittedName>
</protein>
<feature type="domain" description="HipA N-terminal subdomain 1" evidence="5">
    <location>
        <begin position="5"/>
        <end position="102"/>
    </location>
</feature>
<dbReference type="GO" id="GO:0005829">
    <property type="term" value="C:cytosol"/>
    <property type="evidence" value="ECO:0007669"/>
    <property type="project" value="TreeGrafter"/>
</dbReference>
<keyword evidence="2" id="KW-0808">Transferase</keyword>
<evidence type="ECO:0000256" key="2">
    <source>
        <dbReference type="ARBA" id="ARBA00022679"/>
    </source>
</evidence>
<accession>E6S7Q3</accession>
<dbReference type="AlphaFoldDB" id="E6S7Q3"/>
<dbReference type="Proteomes" id="UP000008914">
    <property type="component" value="Chromosome"/>
</dbReference>
<dbReference type="Pfam" id="PF13657">
    <property type="entry name" value="Couple_hipA"/>
    <property type="match status" value="1"/>
</dbReference>
<dbReference type="RefSeq" id="WP_013492276.1">
    <property type="nucleotide sequence ID" value="NC_014830.1"/>
</dbReference>
<evidence type="ECO:0000313" key="7">
    <source>
        <dbReference type="Proteomes" id="UP000008914"/>
    </source>
</evidence>
<dbReference type="EMBL" id="CP002343">
    <property type="protein sequence ID" value="ADU47960.1"/>
    <property type="molecule type" value="Genomic_DNA"/>
</dbReference>
<sequence length="425" mass="47360">MPDALRVLLHGSPIGALSRSARGELAFRYDRDYSNGSGTALSPDLPLDHRPFKGERVLAYLEGLLPDDPAVRQRWAARFDVRDEAFDLLAHMGLDCPGAVQFLPETATGHEAAVAEREAAYVHVTEARIAARIRQLRADGSSWTMPDEHWSLPGAQEKFSLARRRGRWYEAHGSAPATHLIKPGIARMRHQAEVEFASMRAARLLGLNVADVDLLRPGGEVAVAVRRFDRPQDRNGTIERWHQVDLCQAIGVPPSRKYEARGGPSAETLARVLRRVSTAPEADVRRFSDALLFNYLSGSPDGHAKNFSLLLVGTQVRLAPLYDLATGLPYATRDAARQSAFAIGGVRNFGESYPKHWRAHGRALGLDEDERVERVRRFASELPDAFRTALLDEVGGDIGRRLWVRLEKRLVPACRRVESRWRSHG</sequence>
<organism evidence="6 7">
    <name type="scientific">Intrasporangium calvum (strain ATCC 23552 / DSM 43043 / JCM 3097 / NBRC 12989 / NCIMB 10167 / NRRL B-3866 / 7 KIP)</name>
    <dbReference type="NCBI Taxonomy" id="710696"/>
    <lineage>
        <taxon>Bacteria</taxon>
        <taxon>Bacillati</taxon>
        <taxon>Actinomycetota</taxon>
        <taxon>Actinomycetes</taxon>
        <taxon>Micrococcales</taxon>
        <taxon>Intrasporangiaceae</taxon>
        <taxon>Intrasporangium</taxon>
    </lineage>
</organism>
<name>E6S7Q3_INTC7</name>
<dbReference type="eggNOG" id="COG3550">
    <property type="taxonomic scope" value="Bacteria"/>
</dbReference>
<dbReference type="Gene3D" id="1.10.1070.20">
    <property type="match status" value="1"/>
</dbReference>
<evidence type="ECO:0000259" key="4">
    <source>
        <dbReference type="Pfam" id="PF07804"/>
    </source>
</evidence>
<dbReference type="InterPro" id="IPR017508">
    <property type="entry name" value="HipA_N1"/>
</dbReference>
<evidence type="ECO:0000256" key="1">
    <source>
        <dbReference type="ARBA" id="ARBA00010164"/>
    </source>
</evidence>
<dbReference type="PANTHER" id="PTHR37419:SF1">
    <property type="entry name" value="SERINE_THREONINE-PROTEIN KINASE TOXIN HIPA"/>
    <property type="match status" value="1"/>
</dbReference>
<dbReference type="HOGENOM" id="CLU_030167_1_0_11"/>
<dbReference type="STRING" id="710696.Intca_1445"/>
<dbReference type="KEGG" id="ica:Intca_1445"/>
<keyword evidence="7" id="KW-1185">Reference proteome</keyword>
<dbReference type="NCBIfam" id="TIGR03071">
    <property type="entry name" value="couple_hipA"/>
    <property type="match status" value="1"/>
</dbReference>
<feature type="domain" description="HipA-like C-terminal" evidence="4">
    <location>
        <begin position="150"/>
        <end position="384"/>
    </location>
</feature>
<dbReference type="OrthoDB" id="3182374at2"/>
<keyword evidence="3" id="KW-0418">Kinase</keyword>
<dbReference type="Pfam" id="PF07804">
    <property type="entry name" value="HipA_C"/>
    <property type="match status" value="1"/>
</dbReference>
<gene>
    <name evidence="6" type="ordered locus">Intca_1445</name>
</gene>
<evidence type="ECO:0000313" key="6">
    <source>
        <dbReference type="EMBL" id="ADU47960.1"/>
    </source>
</evidence>
<dbReference type="InterPro" id="IPR012893">
    <property type="entry name" value="HipA-like_C"/>
</dbReference>
<comment type="similarity">
    <text evidence="1">Belongs to the HipA Ser/Thr kinase family.</text>
</comment>
<dbReference type="InterPro" id="IPR052028">
    <property type="entry name" value="HipA_Ser/Thr_kinase"/>
</dbReference>
<dbReference type="CDD" id="cd17808">
    <property type="entry name" value="HipA_Ec_like"/>
    <property type="match status" value="1"/>
</dbReference>
<proteinExistence type="inferred from homology"/>
<dbReference type="GO" id="GO:0004674">
    <property type="term" value="F:protein serine/threonine kinase activity"/>
    <property type="evidence" value="ECO:0007669"/>
    <property type="project" value="TreeGrafter"/>
</dbReference>
<reference evidence="6 7" key="1">
    <citation type="journal article" date="2010" name="Stand. Genomic Sci.">
        <title>Complete genome sequence of Intrasporangium calvum type strain (7 KIP).</title>
        <authorList>
            <person name="Del Rio T.G."/>
            <person name="Chertkov O."/>
            <person name="Yasawong M."/>
            <person name="Lucas S."/>
            <person name="Deshpande S."/>
            <person name="Cheng J.F."/>
            <person name="Detter C."/>
            <person name="Tapia R."/>
            <person name="Han C."/>
            <person name="Goodwin L."/>
            <person name="Pitluck S."/>
            <person name="Liolios K."/>
            <person name="Ivanova N."/>
            <person name="Mavromatis K."/>
            <person name="Pati A."/>
            <person name="Chen A."/>
            <person name="Palaniappan K."/>
            <person name="Land M."/>
            <person name="Hauser L."/>
            <person name="Chang Y.J."/>
            <person name="Jeffries C.D."/>
            <person name="Rohde M."/>
            <person name="Pukall R."/>
            <person name="Sikorski J."/>
            <person name="Goker M."/>
            <person name="Woyke T."/>
            <person name="Bristow J."/>
            <person name="Eisen J.A."/>
            <person name="Markowitz V."/>
            <person name="Hugenholtz P."/>
            <person name="Kyrpides N.C."/>
            <person name="Klenk H.P."/>
            <person name="Lapidus A."/>
        </authorList>
    </citation>
    <scope>NUCLEOTIDE SEQUENCE [LARGE SCALE GENOMIC DNA]</scope>
    <source>
        <strain evidence="7">ATCC 23552 / DSM 43043 / JCM 3097 / NBRC 12989 / 7 KIP</strain>
    </source>
</reference>
<evidence type="ECO:0000256" key="3">
    <source>
        <dbReference type="ARBA" id="ARBA00022777"/>
    </source>
</evidence>
<dbReference type="PANTHER" id="PTHR37419">
    <property type="entry name" value="SERINE/THREONINE-PROTEIN KINASE TOXIN HIPA"/>
    <property type="match status" value="1"/>
</dbReference>
<evidence type="ECO:0000259" key="5">
    <source>
        <dbReference type="Pfam" id="PF13657"/>
    </source>
</evidence>